<evidence type="ECO:0000313" key="2">
    <source>
        <dbReference type="EMBL" id="BAY57536.1"/>
    </source>
</evidence>
<dbReference type="PANTHER" id="PTHR43422:SF3">
    <property type="entry name" value="THIAMINE THIAZOLE SYNTHASE"/>
    <property type="match status" value="1"/>
</dbReference>
<gene>
    <name evidence="2" type="ORF">NIES2135_44020</name>
</gene>
<evidence type="ECO:0000313" key="3">
    <source>
        <dbReference type="Proteomes" id="UP000217895"/>
    </source>
</evidence>
<dbReference type="AlphaFoldDB" id="A0A1Z4JLD9"/>
<feature type="domain" description="FAD-binding" evidence="1">
    <location>
        <begin position="7"/>
        <end position="334"/>
    </location>
</feature>
<dbReference type="PANTHER" id="PTHR43422">
    <property type="entry name" value="THIAMINE THIAZOLE SYNTHASE"/>
    <property type="match status" value="1"/>
</dbReference>
<proteinExistence type="predicted"/>
<protein>
    <recommendedName>
        <fullName evidence="1">FAD-binding domain-containing protein</fullName>
    </recommendedName>
</protein>
<dbReference type="InterPro" id="IPR036188">
    <property type="entry name" value="FAD/NAD-bd_sf"/>
</dbReference>
<dbReference type="Pfam" id="PF01494">
    <property type="entry name" value="FAD_binding_3"/>
    <property type="match status" value="1"/>
</dbReference>
<dbReference type="GO" id="GO:0071949">
    <property type="term" value="F:FAD binding"/>
    <property type="evidence" value="ECO:0007669"/>
    <property type="project" value="InterPro"/>
</dbReference>
<sequence>MSRFQHAIVIGSGMAGLLAGRVLANHFEQVTIVERDRFPDAPQPRNGMPQSRHLHVLLMRGQLILEALFPGLRDQLIQAGAVSLNPSGDVALFSAFGWLPRYESNLVQISMSRDLLDWTIRQRLEQVENVQFLPESQVTGLIATKDGQGIAGVKIQDQSLYADWIVDASGQTSKTPQWLKALGYEPPAEMFVNAFIGYSSRIYRLPAGVRADWKGIFIACSPQGATRGGILFPIEGDRWSVGLSGAERDYPPTTEAEFLKFAKTLVSPEIYEAIKEAEPLTPIYGFRKTENRLRRYEKMQHQPENFVVLGHAACTFNPIYGQGMTVAALSAQTLDRCFTQHRSSSLKGLARKIQKEVAKVQNQPWTFAINQDYRYSSAEGLKSQGLNRLLDLYFDHLGQLMTQKKEIYQAFLEVMHMLKPASSLFQPGIAIQVLGQALRSTAARETNKKETIEPSTVSNNA</sequence>
<organism evidence="2 3">
    <name type="scientific">Leptolyngbya boryana NIES-2135</name>
    <dbReference type="NCBI Taxonomy" id="1973484"/>
    <lineage>
        <taxon>Bacteria</taxon>
        <taxon>Bacillati</taxon>
        <taxon>Cyanobacteriota</taxon>
        <taxon>Cyanophyceae</taxon>
        <taxon>Leptolyngbyales</taxon>
        <taxon>Leptolyngbyaceae</taxon>
        <taxon>Leptolyngbya group</taxon>
        <taxon>Leptolyngbya</taxon>
    </lineage>
</organism>
<dbReference type="SUPFAM" id="SSF51905">
    <property type="entry name" value="FAD/NAD(P)-binding domain"/>
    <property type="match status" value="1"/>
</dbReference>
<reference evidence="2 3" key="1">
    <citation type="submission" date="2017-06" db="EMBL/GenBank/DDBJ databases">
        <title>Genome sequencing of cyanobaciteial culture collection at National Institute for Environmental Studies (NIES).</title>
        <authorList>
            <person name="Hirose Y."/>
            <person name="Shimura Y."/>
            <person name="Fujisawa T."/>
            <person name="Nakamura Y."/>
            <person name="Kawachi M."/>
        </authorList>
    </citation>
    <scope>NUCLEOTIDE SEQUENCE [LARGE SCALE GENOMIC DNA]</scope>
    <source>
        <strain evidence="2 3">NIES-2135</strain>
    </source>
</reference>
<name>A0A1Z4JLD9_LEPBY</name>
<evidence type="ECO:0000259" key="1">
    <source>
        <dbReference type="Pfam" id="PF01494"/>
    </source>
</evidence>
<dbReference type="Gene3D" id="3.50.50.60">
    <property type="entry name" value="FAD/NAD(P)-binding domain"/>
    <property type="match status" value="1"/>
</dbReference>
<accession>A0A1Z4JLD9</accession>
<dbReference type="Proteomes" id="UP000217895">
    <property type="component" value="Chromosome"/>
</dbReference>
<dbReference type="EMBL" id="AP018203">
    <property type="protein sequence ID" value="BAY57536.1"/>
    <property type="molecule type" value="Genomic_DNA"/>
</dbReference>
<dbReference type="InterPro" id="IPR002938">
    <property type="entry name" value="FAD-bd"/>
</dbReference>
<keyword evidence="3" id="KW-1185">Reference proteome</keyword>